<dbReference type="AlphaFoldDB" id="A0ABD1AWG6"/>
<evidence type="ECO:0000313" key="2">
    <source>
        <dbReference type="EMBL" id="KAL1211077.1"/>
    </source>
</evidence>
<dbReference type="EMBL" id="JBANAX010000384">
    <property type="protein sequence ID" value="KAL1211077.1"/>
    <property type="molecule type" value="Genomic_DNA"/>
</dbReference>
<dbReference type="PANTHER" id="PTHR33116">
    <property type="entry name" value="REVERSE TRANSCRIPTASE ZINC-BINDING DOMAIN-CONTAINING PROTEIN-RELATED-RELATED"/>
    <property type="match status" value="1"/>
</dbReference>
<protein>
    <submittedName>
        <fullName evidence="2">Ribonuclease H protein</fullName>
    </submittedName>
</protein>
<dbReference type="InterPro" id="IPR000477">
    <property type="entry name" value="RT_dom"/>
</dbReference>
<dbReference type="SUPFAM" id="SSF56672">
    <property type="entry name" value="DNA/RNA polymerases"/>
    <property type="match status" value="1"/>
</dbReference>
<gene>
    <name evidence="2" type="ORF">V5N11_018486</name>
</gene>
<dbReference type="Pfam" id="PF00078">
    <property type="entry name" value="RVT_1"/>
    <property type="match status" value="1"/>
</dbReference>
<reference evidence="2 3" key="1">
    <citation type="submission" date="2024-04" db="EMBL/GenBank/DDBJ databases">
        <title>Genome assembly C_amara_ONT_v2.</title>
        <authorList>
            <person name="Yant L."/>
            <person name="Moore C."/>
            <person name="Slenker M."/>
        </authorList>
    </citation>
    <scope>NUCLEOTIDE SEQUENCE [LARGE SCALE GENOMIC DNA]</scope>
    <source>
        <tissue evidence="2">Leaf</tissue>
    </source>
</reference>
<proteinExistence type="predicted"/>
<dbReference type="PROSITE" id="PS50878">
    <property type="entry name" value="RT_POL"/>
    <property type="match status" value="1"/>
</dbReference>
<name>A0ABD1AWG6_CARAN</name>
<evidence type="ECO:0000313" key="3">
    <source>
        <dbReference type="Proteomes" id="UP001558713"/>
    </source>
</evidence>
<feature type="domain" description="Reverse transcriptase" evidence="1">
    <location>
        <begin position="1"/>
        <end position="81"/>
    </location>
</feature>
<accession>A0ABD1AWG6</accession>
<keyword evidence="3" id="KW-1185">Reference proteome</keyword>
<organism evidence="2 3">
    <name type="scientific">Cardamine amara subsp. amara</name>
    <dbReference type="NCBI Taxonomy" id="228776"/>
    <lineage>
        <taxon>Eukaryota</taxon>
        <taxon>Viridiplantae</taxon>
        <taxon>Streptophyta</taxon>
        <taxon>Embryophyta</taxon>
        <taxon>Tracheophyta</taxon>
        <taxon>Spermatophyta</taxon>
        <taxon>Magnoliopsida</taxon>
        <taxon>eudicotyledons</taxon>
        <taxon>Gunneridae</taxon>
        <taxon>Pentapetalae</taxon>
        <taxon>rosids</taxon>
        <taxon>malvids</taxon>
        <taxon>Brassicales</taxon>
        <taxon>Brassicaceae</taxon>
        <taxon>Cardamineae</taxon>
        <taxon>Cardamine</taxon>
    </lineage>
</organism>
<dbReference type="PANTHER" id="PTHR33116:SF80">
    <property type="entry name" value="REVERSE TRANSCRIPTASE ZINC-BINDING DOMAIN-CONTAINING PROTEIN"/>
    <property type="match status" value="1"/>
</dbReference>
<comment type="caution">
    <text evidence="2">The sequence shown here is derived from an EMBL/GenBank/DDBJ whole genome shotgun (WGS) entry which is preliminary data.</text>
</comment>
<dbReference type="Proteomes" id="UP001558713">
    <property type="component" value="Unassembled WGS sequence"/>
</dbReference>
<dbReference type="InterPro" id="IPR043502">
    <property type="entry name" value="DNA/RNA_pol_sf"/>
</dbReference>
<evidence type="ECO:0000259" key="1">
    <source>
        <dbReference type="PROSITE" id="PS50878"/>
    </source>
</evidence>
<sequence length="302" mass="34439">MKLTHLCFADDIMVFSDGKPRSLEGILEVFKQFAAISGLHISLEKSSIYMAGVSPVARDEILAQFPFDYGTLPVRYLGLPLLTKRMSLTDCLPLIEKIRSRISSWKHRFLSYAGRLQLLSSVISSITNFWLSAFRLPSACIKEIEKICSAFLWSGPELNPRKVKITWIEVCRPKKEGGLGLKSIVEANKVCCFKLIWRIVSRKKSLWVAWIQGQLIRSDSFWSVKENTTMGSWMWKKILKFRSQAKDFHFMEVENGNQTSFWFDNWSSLGPVHDIVGDRGHISLGIGPAASVADAVRLHRRR</sequence>